<evidence type="ECO:0000313" key="2">
    <source>
        <dbReference type="Proteomes" id="UP001195483"/>
    </source>
</evidence>
<keyword evidence="2" id="KW-1185">Reference proteome</keyword>
<reference evidence="1" key="1">
    <citation type="journal article" date="2021" name="Genome Biol. Evol.">
        <title>A High-Quality Reference Genome for a Parasitic Bivalve with Doubly Uniparental Inheritance (Bivalvia: Unionida).</title>
        <authorList>
            <person name="Smith C.H."/>
        </authorList>
    </citation>
    <scope>NUCLEOTIDE SEQUENCE</scope>
    <source>
        <strain evidence="1">CHS0354</strain>
    </source>
</reference>
<protein>
    <submittedName>
        <fullName evidence="1">Uncharacterized protein</fullName>
    </submittedName>
</protein>
<gene>
    <name evidence="1" type="ORF">CHS0354_015954</name>
</gene>
<sequence>MIICERYHKCQVTEKQRFLFPQDNSQKGRVCDRGMDSDDGTVVVKGNLKSQAITDVESVQGHVVRQLKVKKRDDKNYYHGPQQYMRLAE</sequence>
<reference evidence="1" key="2">
    <citation type="journal article" date="2021" name="Genome Biol. Evol.">
        <title>Developing a high-quality reference genome for a parasitic bivalve with doubly uniparental inheritance (Bivalvia: Unionida).</title>
        <authorList>
            <person name="Smith C.H."/>
        </authorList>
    </citation>
    <scope>NUCLEOTIDE SEQUENCE</scope>
    <source>
        <strain evidence="1">CHS0354</strain>
        <tissue evidence="1">Mantle</tissue>
    </source>
</reference>
<reference evidence="1" key="3">
    <citation type="submission" date="2023-05" db="EMBL/GenBank/DDBJ databases">
        <authorList>
            <person name="Smith C.H."/>
        </authorList>
    </citation>
    <scope>NUCLEOTIDE SEQUENCE</scope>
    <source>
        <strain evidence="1">CHS0354</strain>
        <tissue evidence="1">Mantle</tissue>
    </source>
</reference>
<accession>A0AAE0SYD7</accession>
<comment type="caution">
    <text evidence="1">The sequence shown here is derived from an EMBL/GenBank/DDBJ whole genome shotgun (WGS) entry which is preliminary data.</text>
</comment>
<dbReference type="EMBL" id="JAEAOA010000993">
    <property type="protein sequence ID" value="KAK3600357.1"/>
    <property type="molecule type" value="Genomic_DNA"/>
</dbReference>
<evidence type="ECO:0000313" key="1">
    <source>
        <dbReference type="EMBL" id="KAK3600357.1"/>
    </source>
</evidence>
<organism evidence="1 2">
    <name type="scientific">Potamilus streckersoni</name>
    <dbReference type="NCBI Taxonomy" id="2493646"/>
    <lineage>
        <taxon>Eukaryota</taxon>
        <taxon>Metazoa</taxon>
        <taxon>Spiralia</taxon>
        <taxon>Lophotrochozoa</taxon>
        <taxon>Mollusca</taxon>
        <taxon>Bivalvia</taxon>
        <taxon>Autobranchia</taxon>
        <taxon>Heteroconchia</taxon>
        <taxon>Palaeoheterodonta</taxon>
        <taxon>Unionida</taxon>
        <taxon>Unionoidea</taxon>
        <taxon>Unionidae</taxon>
        <taxon>Ambleminae</taxon>
        <taxon>Lampsilini</taxon>
        <taxon>Potamilus</taxon>
    </lineage>
</organism>
<proteinExistence type="predicted"/>
<dbReference type="Proteomes" id="UP001195483">
    <property type="component" value="Unassembled WGS sequence"/>
</dbReference>
<dbReference type="AlphaFoldDB" id="A0AAE0SYD7"/>
<name>A0AAE0SYD7_9BIVA</name>